<gene>
    <name evidence="1" type="ORF">EZ315_13435</name>
</gene>
<dbReference type="PANTHER" id="PTHR34986:SF1">
    <property type="entry name" value="PROTEIN YIAL"/>
    <property type="match status" value="1"/>
</dbReference>
<name>A0A4Z0V327_9BACT</name>
<dbReference type="RefSeq" id="WP_135472539.1">
    <property type="nucleotide sequence ID" value="NZ_CASJDB010000032.1"/>
</dbReference>
<evidence type="ECO:0000313" key="2">
    <source>
        <dbReference type="Proteomes" id="UP000297635"/>
    </source>
</evidence>
<proteinExistence type="predicted"/>
<dbReference type="SUPFAM" id="SSF51197">
    <property type="entry name" value="Clavaminate synthase-like"/>
    <property type="match status" value="1"/>
</dbReference>
<accession>A0A4Z0V327</accession>
<protein>
    <submittedName>
        <fullName evidence="1">DUF386 domain-containing protein</fullName>
    </submittedName>
</protein>
<dbReference type="AlphaFoldDB" id="A0A4Z0V327"/>
<sequence>MSNAKKYTPAEAQAWVESREWANGWNINTDSTVNAVEFANQYAANKELWDKLFTFLAENDLNSLPAGKHVLVEGKCWVNIMEYTPKPAQDTRIETHNDFIDLQYTFDGDEVYGVASTLIPITEYDPEKDRTFFRTEDEIDYVPSKPDRFFLYFPGENHQPSVATTENPGTSRKVVGKIEYAK</sequence>
<dbReference type="Proteomes" id="UP000297635">
    <property type="component" value="Unassembled WGS sequence"/>
</dbReference>
<dbReference type="InterPro" id="IPR004375">
    <property type="entry name" value="NanQ/TabA/YiaL"/>
</dbReference>
<dbReference type="GeneID" id="82150795"/>
<organism evidence="1 2">
    <name type="scientific">Duncaniella freteri</name>
    <dbReference type="NCBI Taxonomy" id="2530391"/>
    <lineage>
        <taxon>Bacteria</taxon>
        <taxon>Pseudomonadati</taxon>
        <taxon>Bacteroidota</taxon>
        <taxon>Bacteroidia</taxon>
        <taxon>Bacteroidales</taxon>
        <taxon>Muribaculaceae</taxon>
        <taxon>Duncaniella</taxon>
    </lineage>
</organism>
<dbReference type="Gene3D" id="2.60.120.370">
    <property type="entry name" value="YhcH/YjgK/YiaL"/>
    <property type="match status" value="1"/>
</dbReference>
<dbReference type="GO" id="GO:0005829">
    <property type="term" value="C:cytosol"/>
    <property type="evidence" value="ECO:0007669"/>
    <property type="project" value="TreeGrafter"/>
</dbReference>
<comment type="caution">
    <text evidence="1">The sequence shown here is derived from an EMBL/GenBank/DDBJ whole genome shotgun (WGS) entry which is preliminary data.</text>
</comment>
<dbReference type="Pfam" id="PF04074">
    <property type="entry name" value="DUF386"/>
    <property type="match status" value="1"/>
</dbReference>
<keyword evidence="2" id="KW-1185">Reference proteome</keyword>
<dbReference type="PANTHER" id="PTHR34986">
    <property type="entry name" value="EVOLVED BETA-GALACTOSIDASE SUBUNIT BETA"/>
    <property type="match status" value="1"/>
</dbReference>
<dbReference type="InterPro" id="IPR037012">
    <property type="entry name" value="NanQ/TabA/YiaL_sf"/>
</dbReference>
<dbReference type="NCBIfam" id="TIGR00022">
    <property type="entry name" value="YhcH/YjgK/YiaL family protein"/>
    <property type="match status" value="1"/>
</dbReference>
<dbReference type="EMBL" id="SJSA01000002">
    <property type="protein sequence ID" value="TGG36830.1"/>
    <property type="molecule type" value="Genomic_DNA"/>
</dbReference>
<reference evidence="1 2" key="1">
    <citation type="submission" date="2019-02" db="EMBL/GenBank/DDBJ databases">
        <title>Isolation and identification of novel species under the genus Muribaculum.</title>
        <authorList>
            <person name="Miyake S."/>
            <person name="Ding Y."/>
            <person name="Low A."/>
            <person name="Soh M."/>
            <person name="Seedorf H."/>
        </authorList>
    </citation>
    <scope>NUCLEOTIDE SEQUENCE [LARGE SCALE GENOMIC DNA]</scope>
    <source>
        <strain evidence="1 2">TLL-A3</strain>
    </source>
</reference>
<evidence type="ECO:0000313" key="1">
    <source>
        <dbReference type="EMBL" id="TGG36830.1"/>
    </source>
</evidence>